<protein>
    <submittedName>
        <fullName evidence="1">Uncharacterized protein</fullName>
    </submittedName>
</protein>
<dbReference type="Proteomes" id="UP001497444">
    <property type="component" value="Unassembled WGS sequence"/>
</dbReference>
<evidence type="ECO:0000313" key="1">
    <source>
        <dbReference type="EMBL" id="CAK9250826.1"/>
    </source>
</evidence>
<gene>
    <name evidence="1" type="ORF">CSSPJE1EN1_LOCUS26204</name>
</gene>
<comment type="caution">
    <text evidence="1">The sequence shown here is derived from an EMBL/GenBank/DDBJ whole genome shotgun (WGS) entry which is preliminary data.</text>
</comment>
<organism evidence="1 2">
    <name type="scientific">Sphagnum jensenii</name>
    <dbReference type="NCBI Taxonomy" id="128206"/>
    <lineage>
        <taxon>Eukaryota</taxon>
        <taxon>Viridiplantae</taxon>
        <taxon>Streptophyta</taxon>
        <taxon>Embryophyta</taxon>
        <taxon>Bryophyta</taxon>
        <taxon>Sphagnophytina</taxon>
        <taxon>Sphagnopsida</taxon>
        <taxon>Sphagnales</taxon>
        <taxon>Sphagnaceae</taxon>
        <taxon>Sphagnum</taxon>
    </lineage>
</organism>
<reference evidence="1" key="1">
    <citation type="submission" date="2024-02" db="EMBL/GenBank/DDBJ databases">
        <authorList>
            <consortium name="ELIXIR-Norway"/>
            <consortium name="Elixir Norway"/>
        </authorList>
    </citation>
    <scope>NUCLEOTIDE SEQUENCE</scope>
</reference>
<feature type="non-terminal residue" evidence="1">
    <location>
        <position position="62"/>
    </location>
</feature>
<keyword evidence="2" id="KW-1185">Reference proteome</keyword>
<evidence type="ECO:0000313" key="2">
    <source>
        <dbReference type="Proteomes" id="UP001497444"/>
    </source>
</evidence>
<accession>A0ABP0VA16</accession>
<sequence length="62" mass="7442">MVDDVTTLSDPPITPVEMKELEKTLFDVNVFQWSHEEEPFKRMVRTQVDRSAWDRRLFPNPH</sequence>
<dbReference type="EMBL" id="CAXAQS010000250">
    <property type="protein sequence ID" value="CAK9250826.1"/>
    <property type="molecule type" value="Genomic_DNA"/>
</dbReference>
<feature type="non-terminal residue" evidence="1">
    <location>
        <position position="1"/>
    </location>
</feature>
<proteinExistence type="predicted"/>
<name>A0ABP0VA16_9BRYO</name>